<gene>
    <name evidence="1" type="ORF">BBI01_09395</name>
</gene>
<dbReference type="EMBL" id="MAYH01000023">
    <property type="protein sequence ID" value="OCA72335.1"/>
    <property type="molecule type" value="Genomic_DNA"/>
</dbReference>
<dbReference type="RefSeq" id="WP_065394559.1">
    <property type="nucleotide sequence ID" value="NZ_MAYH01000023.1"/>
</dbReference>
<evidence type="ECO:0000313" key="1">
    <source>
        <dbReference type="EMBL" id="OCA72335.1"/>
    </source>
</evidence>
<sequence>MYFFHIGNAVISNNNNITIKKPGKAPKTKYPEGCIGFDTTKANYIGHLMDYFSVRIDKMPELEGGVVQLYKLLKQNFLTLSAGSIDFKGHGAGPRSIDMTVNGLWKFRPYPKEDDPKYEKEQVRKWNSETGNPIFYIEAGSNDWHAEPIVDHGAVIVSEFSDTCWLFTTIYTYESETQPFSGHRQFGIHQDEEGCYRIFTRALDRV</sequence>
<evidence type="ECO:0000313" key="2">
    <source>
        <dbReference type="Proteomes" id="UP000092651"/>
    </source>
</evidence>
<proteinExistence type="predicted"/>
<accession>A0A1B8ZL63</accession>
<protein>
    <submittedName>
        <fullName evidence="1">Uncharacterized protein</fullName>
    </submittedName>
</protein>
<name>A0A1B8ZL63_9FLAO</name>
<reference evidence="1 2" key="1">
    <citation type="submission" date="2016-07" db="EMBL/GenBank/DDBJ databases">
        <authorList>
            <person name="Jeong J.-J."/>
            <person name="Kim D.W."/>
            <person name="Sang M.K."/>
            <person name="Choi I.-G."/>
            <person name="Kim K.D."/>
        </authorList>
    </citation>
    <scope>NUCLEOTIDE SEQUENCE [LARGE SCALE GENOMIC DNA]</scope>
    <source>
        <strain evidence="1 2">UTM-3</strain>
    </source>
</reference>
<organism evidence="1 2">
    <name type="scientific">Chryseobacterium artocarpi</name>
    <dbReference type="NCBI Taxonomy" id="1414727"/>
    <lineage>
        <taxon>Bacteria</taxon>
        <taxon>Pseudomonadati</taxon>
        <taxon>Bacteroidota</taxon>
        <taxon>Flavobacteriia</taxon>
        <taxon>Flavobacteriales</taxon>
        <taxon>Weeksellaceae</taxon>
        <taxon>Chryseobacterium group</taxon>
        <taxon>Chryseobacterium</taxon>
    </lineage>
</organism>
<dbReference type="OrthoDB" id="1433916at2"/>
<dbReference type="AlphaFoldDB" id="A0A1B8ZL63"/>
<comment type="caution">
    <text evidence="1">The sequence shown here is derived from an EMBL/GenBank/DDBJ whole genome shotgun (WGS) entry which is preliminary data.</text>
</comment>
<keyword evidence="2" id="KW-1185">Reference proteome</keyword>
<dbReference type="Proteomes" id="UP000092651">
    <property type="component" value="Unassembled WGS sequence"/>
</dbReference>